<feature type="transmembrane region" description="Helical" evidence="17">
    <location>
        <begin position="177"/>
        <end position="195"/>
    </location>
</feature>
<name>A0A0A1H9X1_9SAUR</name>
<feature type="transmembrane region" description="Helical" evidence="17">
    <location>
        <begin position="57"/>
        <end position="76"/>
    </location>
</feature>
<dbReference type="InterPro" id="IPR001750">
    <property type="entry name" value="ND/Mrp_TM"/>
</dbReference>
<evidence type="ECO:0000256" key="11">
    <source>
        <dbReference type="ARBA" id="ARBA00022989"/>
    </source>
</evidence>
<dbReference type="GO" id="GO:0005743">
    <property type="term" value="C:mitochondrial inner membrane"/>
    <property type="evidence" value="ECO:0007669"/>
    <property type="project" value="UniProtKB-SubCell"/>
</dbReference>
<dbReference type="RefSeq" id="YP_009110531.1">
    <property type="nucleotide sequence ID" value="NC_025783.1"/>
</dbReference>
<dbReference type="EC" id="7.1.1.2" evidence="3 17"/>
<evidence type="ECO:0000256" key="15">
    <source>
        <dbReference type="ARBA" id="ARBA00023136"/>
    </source>
</evidence>
<dbReference type="Pfam" id="PF00361">
    <property type="entry name" value="Proton_antipo_M"/>
    <property type="match status" value="1"/>
</dbReference>
<evidence type="ECO:0000256" key="7">
    <source>
        <dbReference type="ARBA" id="ARBA00022692"/>
    </source>
</evidence>
<dbReference type="GeneID" id="22283882"/>
<keyword evidence="11 17" id="KW-1133">Transmembrane helix</keyword>
<keyword evidence="15 17" id="KW-0472">Membrane</keyword>
<keyword evidence="7 17" id="KW-0812">Transmembrane</keyword>
<dbReference type="AlphaFoldDB" id="A0A0A1H9X1"/>
<comment type="catalytic activity">
    <reaction evidence="16 17">
        <text>a ubiquinone + NADH + 5 H(+)(in) = a ubiquinol + NAD(+) + 4 H(+)(out)</text>
        <dbReference type="Rhea" id="RHEA:29091"/>
        <dbReference type="Rhea" id="RHEA-COMP:9565"/>
        <dbReference type="Rhea" id="RHEA-COMP:9566"/>
        <dbReference type="ChEBI" id="CHEBI:15378"/>
        <dbReference type="ChEBI" id="CHEBI:16389"/>
        <dbReference type="ChEBI" id="CHEBI:17976"/>
        <dbReference type="ChEBI" id="CHEBI:57540"/>
        <dbReference type="ChEBI" id="CHEBI:57945"/>
        <dbReference type="EC" id="7.1.1.2"/>
    </reaction>
</comment>
<comment type="function">
    <text evidence="17">Core subunit of the mitochondrial membrane respiratory chain NADH dehydrogenase (Complex I) which catalyzes electron transfer from NADH through the respiratory chain, using ubiquinone as an electron acceptor. Essential for the catalytic activity and assembly of complex I.</text>
</comment>
<keyword evidence="10 17" id="KW-0249">Electron transport</keyword>
<dbReference type="GO" id="GO:0006120">
    <property type="term" value="P:mitochondrial electron transport, NADH to ubiquinone"/>
    <property type="evidence" value="ECO:0007669"/>
    <property type="project" value="InterPro"/>
</dbReference>
<dbReference type="GO" id="GO:0008137">
    <property type="term" value="F:NADH dehydrogenase (ubiquinone) activity"/>
    <property type="evidence" value="ECO:0007669"/>
    <property type="project" value="UniProtKB-EC"/>
</dbReference>
<dbReference type="PANTHER" id="PTHR46552:SF1">
    <property type="entry name" value="NADH-UBIQUINONE OXIDOREDUCTASE CHAIN 2"/>
    <property type="match status" value="1"/>
</dbReference>
<dbReference type="EMBL" id="AB738950">
    <property type="protein sequence ID" value="BAP90310.1"/>
    <property type="molecule type" value="Genomic_DNA"/>
</dbReference>
<gene>
    <name evidence="20" type="primary">ND2</name>
</gene>
<evidence type="ECO:0000256" key="9">
    <source>
        <dbReference type="ARBA" id="ARBA00022967"/>
    </source>
</evidence>
<keyword evidence="8 17" id="KW-0999">Mitochondrion inner membrane</keyword>
<dbReference type="CTD" id="4536"/>
<dbReference type="Pfam" id="PF06444">
    <property type="entry name" value="NADH_dehy_S2_C"/>
    <property type="match status" value="1"/>
</dbReference>
<dbReference type="InterPro" id="IPR010933">
    <property type="entry name" value="NADH_DH_su2_C"/>
</dbReference>
<evidence type="ECO:0000256" key="4">
    <source>
        <dbReference type="ARBA" id="ARBA00021008"/>
    </source>
</evidence>
<geneLocation type="mitochondrion" evidence="20"/>
<dbReference type="PRINTS" id="PR01436">
    <property type="entry name" value="NADHDHGNASE2"/>
</dbReference>
<feature type="domain" description="NADH:quinone oxidoreductase/Mrp antiporter transmembrane" evidence="18">
    <location>
        <begin position="23"/>
        <end position="280"/>
    </location>
</feature>
<evidence type="ECO:0000256" key="2">
    <source>
        <dbReference type="ARBA" id="ARBA00007012"/>
    </source>
</evidence>
<evidence type="ECO:0000313" key="20">
    <source>
        <dbReference type="EMBL" id="BAP90310.1"/>
    </source>
</evidence>
<evidence type="ECO:0000256" key="1">
    <source>
        <dbReference type="ARBA" id="ARBA00004448"/>
    </source>
</evidence>
<organism evidence="20">
    <name type="scientific">Uroplatus ebenaui</name>
    <dbReference type="NCBI Taxonomy" id="357318"/>
    <lineage>
        <taxon>Eukaryota</taxon>
        <taxon>Metazoa</taxon>
        <taxon>Chordata</taxon>
        <taxon>Craniata</taxon>
        <taxon>Vertebrata</taxon>
        <taxon>Euteleostomi</taxon>
        <taxon>Lepidosauria</taxon>
        <taxon>Squamata</taxon>
        <taxon>Bifurcata</taxon>
        <taxon>Gekkota</taxon>
        <taxon>Gekkonidae</taxon>
        <taxon>Gekkoninae</taxon>
        <taxon>Uroplatus</taxon>
    </lineage>
</organism>
<evidence type="ECO:0000256" key="10">
    <source>
        <dbReference type="ARBA" id="ARBA00022982"/>
    </source>
</evidence>
<evidence type="ECO:0000256" key="8">
    <source>
        <dbReference type="ARBA" id="ARBA00022792"/>
    </source>
</evidence>
<evidence type="ECO:0000256" key="16">
    <source>
        <dbReference type="ARBA" id="ARBA00049551"/>
    </source>
</evidence>
<dbReference type="InterPro" id="IPR003917">
    <property type="entry name" value="NADH_UbQ_OxRdtase_chain2"/>
</dbReference>
<feature type="transmembrane region" description="Helical" evidence="17">
    <location>
        <begin position="323"/>
        <end position="342"/>
    </location>
</feature>
<keyword evidence="12 17" id="KW-0520">NAD</keyword>
<sequence>MNSLVFMLLTICLIAATIMTALSHHWLLAWACLELNMLSIIPLMMRAPHPRATEATVKYFITQTLASSLVILAGTLNAWQTGQWAIINMTPAAATMLTVGLLTKLGAAPMHMWYMEVLQGMTMNMALLISTWQKLAPLALLTTTANHLPHNTTMTIGLTSVVLGGLLGLNQTQTRKILACSSISHMGWIIMTLPINPQLTTVALLIYIIISTMTFNLLAATKTTSLLDLGNAWTTSPALLSLMTCALMSLGSVPPLSGFMPKILILNDMARLNLLPFATVMALASLPNLYFYTRMAYLTMLTTPPHTNQTKYTWRTKLSPQPILATLGVLSLLLLPLTPSLYNTL</sequence>
<feature type="transmembrane region" description="Helical" evidence="17">
    <location>
        <begin position="201"/>
        <end position="220"/>
    </location>
</feature>
<feature type="domain" description="NADH dehydrogenase subunit 2 C-terminal" evidence="19">
    <location>
        <begin position="289"/>
        <end position="341"/>
    </location>
</feature>
<dbReference type="InterPro" id="IPR050175">
    <property type="entry name" value="Complex_I_Subunit_2"/>
</dbReference>
<evidence type="ECO:0000259" key="18">
    <source>
        <dbReference type="Pfam" id="PF00361"/>
    </source>
</evidence>
<evidence type="ECO:0000259" key="19">
    <source>
        <dbReference type="Pfam" id="PF06444"/>
    </source>
</evidence>
<comment type="subcellular location">
    <subcellularLocation>
        <location evidence="1 17">Mitochondrion inner membrane</location>
        <topology evidence="1 17">Multi-pass membrane protein</topology>
    </subcellularLocation>
</comment>
<keyword evidence="5" id="KW-0813">Transport</keyword>
<evidence type="ECO:0000256" key="3">
    <source>
        <dbReference type="ARBA" id="ARBA00012944"/>
    </source>
</evidence>
<comment type="similarity">
    <text evidence="2 17">Belongs to the complex I subunit 2 family.</text>
</comment>
<keyword evidence="9 17" id="KW-1278">Translocase</keyword>
<evidence type="ECO:0000256" key="12">
    <source>
        <dbReference type="ARBA" id="ARBA00023027"/>
    </source>
</evidence>
<evidence type="ECO:0000256" key="6">
    <source>
        <dbReference type="ARBA" id="ARBA00022660"/>
    </source>
</evidence>
<keyword evidence="13 17" id="KW-0830">Ubiquinone</keyword>
<evidence type="ECO:0000256" key="5">
    <source>
        <dbReference type="ARBA" id="ARBA00022448"/>
    </source>
</evidence>
<evidence type="ECO:0000256" key="13">
    <source>
        <dbReference type="ARBA" id="ARBA00023075"/>
    </source>
</evidence>
<evidence type="ECO:0000256" key="17">
    <source>
        <dbReference type="RuleBase" id="RU003403"/>
    </source>
</evidence>
<keyword evidence="14 17" id="KW-0496">Mitochondrion</keyword>
<proteinExistence type="inferred from homology"/>
<accession>A0A0A1H9X1</accession>
<protein>
    <recommendedName>
        <fullName evidence="4 17">NADH-ubiquinone oxidoreductase chain 2</fullName>
        <ecNumber evidence="3 17">7.1.1.2</ecNumber>
    </recommendedName>
</protein>
<dbReference type="PANTHER" id="PTHR46552">
    <property type="entry name" value="NADH-UBIQUINONE OXIDOREDUCTASE CHAIN 2"/>
    <property type="match status" value="1"/>
</dbReference>
<feature type="transmembrane region" description="Helical" evidence="17">
    <location>
        <begin position="274"/>
        <end position="292"/>
    </location>
</feature>
<reference evidence="20" key="1">
    <citation type="journal article" date="2014" name="BMC Genomics">
        <title>Gene rearrangements in gekkonid mitochondrial genomes with shuffling, loss, and reassignment of tRNA genes.</title>
        <authorList>
            <person name="Kumazawa Y."/>
            <person name="Miura S."/>
            <person name="Yamada C."/>
            <person name="Hashiguchi Y."/>
        </authorList>
    </citation>
    <scope>NUCLEOTIDE SEQUENCE</scope>
    <source>
        <strain evidence="20">Uebe3</strain>
    </source>
</reference>
<feature type="transmembrane region" description="Helical" evidence="17">
    <location>
        <begin position="232"/>
        <end position="254"/>
    </location>
</feature>
<keyword evidence="6 17" id="KW-0679">Respiratory chain</keyword>
<feature type="transmembrane region" description="Helical" evidence="17">
    <location>
        <begin position="152"/>
        <end position="170"/>
    </location>
</feature>
<evidence type="ECO:0000256" key="14">
    <source>
        <dbReference type="ARBA" id="ARBA00023128"/>
    </source>
</evidence>